<dbReference type="Gene3D" id="1.10.287.470">
    <property type="entry name" value="Helix hairpin bin"/>
    <property type="match status" value="2"/>
</dbReference>
<evidence type="ECO:0000313" key="6">
    <source>
        <dbReference type="EMBL" id="TCZ59833.1"/>
    </source>
</evidence>
<evidence type="ECO:0000313" key="7">
    <source>
        <dbReference type="Proteomes" id="UP000295023"/>
    </source>
</evidence>
<dbReference type="Gene3D" id="2.40.50.100">
    <property type="match status" value="1"/>
</dbReference>
<proteinExistence type="predicted"/>
<evidence type="ECO:0000259" key="5">
    <source>
        <dbReference type="Pfam" id="PF25954"/>
    </source>
</evidence>
<reference evidence="6 7" key="1">
    <citation type="submission" date="2019-03" db="EMBL/GenBank/DDBJ databases">
        <title>Paracraurococcus aquatilis NE82 genome sequence.</title>
        <authorList>
            <person name="Zhao Y."/>
            <person name="Du Z."/>
        </authorList>
    </citation>
    <scope>NUCLEOTIDE SEQUENCE [LARGE SCALE GENOMIC DNA]</scope>
    <source>
        <strain evidence="6 7">NE82</strain>
    </source>
</reference>
<dbReference type="AlphaFoldDB" id="A0A4R4DJV7"/>
<keyword evidence="1" id="KW-0175">Coiled coil</keyword>
<comment type="caution">
    <text evidence="6">The sequence shown here is derived from an EMBL/GenBank/DDBJ whole genome shotgun (WGS) entry which is preliminary data.</text>
</comment>
<organism evidence="6 7">
    <name type="scientific">Roseicella aquatilis</name>
    <dbReference type="NCBI Taxonomy" id="2527868"/>
    <lineage>
        <taxon>Bacteria</taxon>
        <taxon>Pseudomonadati</taxon>
        <taxon>Pseudomonadota</taxon>
        <taxon>Alphaproteobacteria</taxon>
        <taxon>Acetobacterales</taxon>
        <taxon>Roseomonadaceae</taxon>
        <taxon>Roseicella</taxon>
    </lineage>
</organism>
<dbReference type="InterPro" id="IPR058792">
    <property type="entry name" value="Beta-barrel_RND_2"/>
</dbReference>
<keyword evidence="3" id="KW-0812">Transmembrane</keyword>
<dbReference type="InterPro" id="IPR058625">
    <property type="entry name" value="MdtA-like_BSH"/>
</dbReference>
<keyword evidence="3" id="KW-0472">Membrane</keyword>
<dbReference type="GO" id="GO:0055085">
    <property type="term" value="P:transmembrane transport"/>
    <property type="evidence" value="ECO:0007669"/>
    <property type="project" value="InterPro"/>
</dbReference>
<keyword evidence="3" id="KW-1133">Transmembrane helix</keyword>
<dbReference type="PANTHER" id="PTHR30386">
    <property type="entry name" value="MEMBRANE FUSION SUBUNIT OF EMRAB-TOLC MULTIDRUG EFFLUX PUMP"/>
    <property type="match status" value="1"/>
</dbReference>
<evidence type="ECO:0000256" key="3">
    <source>
        <dbReference type="SAM" id="Phobius"/>
    </source>
</evidence>
<evidence type="ECO:0000259" key="4">
    <source>
        <dbReference type="Pfam" id="PF25917"/>
    </source>
</evidence>
<accession>A0A4R4DJV7</accession>
<dbReference type="SUPFAM" id="SSF111369">
    <property type="entry name" value="HlyD-like secretion proteins"/>
    <property type="match status" value="2"/>
</dbReference>
<dbReference type="EMBL" id="SKBM01000013">
    <property type="protein sequence ID" value="TCZ59833.1"/>
    <property type="molecule type" value="Genomic_DNA"/>
</dbReference>
<dbReference type="Pfam" id="PF25954">
    <property type="entry name" value="Beta-barrel_RND_2"/>
    <property type="match status" value="1"/>
</dbReference>
<feature type="coiled-coil region" evidence="1">
    <location>
        <begin position="110"/>
        <end position="160"/>
    </location>
</feature>
<sequence length="396" mass="41683">MTALSDSKPAPPQVTPAQATPTRPRPSRKRQLRLPLLLLAAGGAVLGGAWYWHVGRFLESTDNAYVQGDIAVLSARVDGHVAAIRVADNQAVRAGDTLIELDGATWRAALAQAEASLAGARAAQATLRQQIEAQEAQIAVAEAQAAQARAEQERAAADARRYDTLSGQGYSSRQAYEHALADQRKAAASVAAATAQGTAARKQRGVLEAQLVEAGARQAQAEAALTRARVDLENTVIRAPFDGIVGNRAAQLGQYVTPGRQLIAVSPPPERQWVVANFKETQLHRVRNGQPVTVTVDAIPDLELHGRVESLAPATGSLFSLLPPENATGNFTKIVQRVPVRVALDPAEAAKLALLRPGLSVEAEIDTRDDPSAPRGFLAGGLHGLAAAFGATAATR</sequence>
<protein>
    <submittedName>
        <fullName evidence="6">HlyD family secretion protein</fullName>
    </submittedName>
</protein>
<dbReference type="Pfam" id="PF25917">
    <property type="entry name" value="BSH_RND"/>
    <property type="match status" value="1"/>
</dbReference>
<dbReference type="Gene3D" id="2.40.30.170">
    <property type="match status" value="1"/>
</dbReference>
<dbReference type="PRINTS" id="PR01490">
    <property type="entry name" value="RTXTOXIND"/>
</dbReference>
<gene>
    <name evidence="6" type="ORF">EXY23_14605</name>
</gene>
<dbReference type="OrthoDB" id="9811754at2"/>
<evidence type="ECO:0000256" key="2">
    <source>
        <dbReference type="SAM" id="MobiDB-lite"/>
    </source>
</evidence>
<dbReference type="RefSeq" id="WP_132290564.1">
    <property type="nucleotide sequence ID" value="NZ_SKBM01000013.1"/>
</dbReference>
<keyword evidence="7" id="KW-1185">Reference proteome</keyword>
<feature type="domain" description="Multidrug resistance protein MdtA-like barrel-sandwich hybrid" evidence="4">
    <location>
        <begin position="72"/>
        <end position="264"/>
    </location>
</feature>
<feature type="region of interest" description="Disordered" evidence="2">
    <location>
        <begin position="1"/>
        <end position="28"/>
    </location>
</feature>
<dbReference type="PANTHER" id="PTHR30386:SF24">
    <property type="entry name" value="MULTIDRUG RESISTANCE EFFLUX PUMP"/>
    <property type="match status" value="1"/>
</dbReference>
<feature type="transmembrane region" description="Helical" evidence="3">
    <location>
        <begin position="32"/>
        <end position="52"/>
    </location>
</feature>
<evidence type="ECO:0000256" key="1">
    <source>
        <dbReference type="SAM" id="Coils"/>
    </source>
</evidence>
<dbReference type="InterPro" id="IPR050739">
    <property type="entry name" value="MFP"/>
</dbReference>
<dbReference type="Proteomes" id="UP000295023">
    <property type="component" value="Unassembled WGS sequence"/>
</dbReference>
<name>A0A4R4DJV7_9PROT</name>
<feature type="domain" description="CusB-like beta-barrel" evidence="5">
    <location>
        <begin position="273"/>
        <end position="314"/>
    </location>
</feature>